<dbReference type="SUPFAM" id="SSF52540">
    <property type="entry name" value="P-loop containing nucleoside triphosphate hydrolases"/>
    <property type="match status" value="2"/>
</dbReference>
<keyword evidence="9" id="KW-1278">Translocase</keyword>
<evidence type="ECO:0000256" key="5">
    <source>
        <dbReference type="ARBA" id="ARBA00022475"/>
    </source>
</evidence>
<evidence type="ECO:0000256" key="4">
    <source>
        <dbReference type="ARBA" id="ARBA00022448"/>
    </source>
</evidence>
<proteinExistence type="inferred from homology"/>
<comment type="caution">
    <text evidence="14">The sequence shown here is derived from an EMBL/GenBank/DDBJ whole genome shotgun (WGS) entry which is preliminary data.</text>
</comment>
<dbReference type="EMBL" id="VULY01000018">
    <property type="protein sequence ID" value="MSR94275.1"/>
    <property type="molecule type" value="Genomic_DNA"/>
</dbReference>
<keyword evidence="10 12" id="KW-1133">Transmembrane helix</keyword>
<gene>
    <name evidence="14" type="ORF">FYJ34_08405</name>
</gene>
<feature type="domain" description="ABC transporter" evidence="13">
    <location>
        <begin position="280"/>
        <end position="503"/>
    </location>
</feature>
<feature type="transmembrane region" description="Helical" evidence="12">
    <location>
        <begin position="714"/>
        <end position="738"/>
    </location>
</feature>
<dbReference type="InterPro" id="IPR003339">
    <property type="entry name" value="ABC/ECF_trnsptr_transmembrane"/>
</dbReference>
<keyword evidence="15" id="KW-1185">Reference proteome</keyword>
<feature type="transmembrane region" description="Helical" evidence="12">
    <location>
        <begin position="524"/>
        <end position="541"/>
    </location>
</feature>
<evidence type="ECO:0000256" key="6">
    <source>
        <dbReference type="ARBA" id="ARBA00022692"/>
    </source>
</evidence>
<dbReference type="PANTHER" id="PTHR43553">
    <property type="entry name" value="HEAVY METAL TRANSPORTER"/>
    <property type="match status" value="1"/>
</dbReference>
<evidence type="ECO:0000256" key="9">
    <source>
        <dbReference type="ARBA" id="ARBA00022967"/>
    </source>
</evidence>
<dbReference type="CDD" id="cd03225">
    <property type="entry name" value="ABC_cobalt_CbiO_domain1"/>
    <property type="match status" value="1"/>
</dbReference>
<evidence type="ECO:0000256" key="8">
    <source>
        <dbReference type="ARBA" id="ARBA00022840"/>
    </source>
</evidence>
<dbReference type="InterPro" id="IPR050095">
    <property type="entry name" value="ECF_ABC_transporter_ATP-bd"/>
</dbReference>
<evidence type="ECO:0000313" key="14">
    <source>
        <dbReference type="EMBL" id="MSR94275.1"/>
    </source>
</evidence>
<dbReference type="Proteomes" id="UP000434409">
    <property type="component" value="Unassembled WGS sequence"/>
</dbReference>
<sequence>MYFNSLTLLPDGAIISPMNEIDKIFTEERGGNVIEFRDFCFTYEGEINPALKEINLQITTGECVVLTGLSGCGKTTLLRVINGLCPSVFQGVATGSFQTDFYDYKNSFAGLNSKYVGSILQNPKSGFLFSNADDECKYSSKCIGNRKEEIEDKFSCLKDQYQELLLHKNILNLSSGEAQTLSVLSSYMKTPKIVIMDEPTANLDMNEIEELKKHIYELKKRRVTIVIAEHRVGYLKDICDKVYVMQDGALIKGDGFEVRSENIFFSNNQEDFDRKSRRTLEILNLSYDIKDKTILNHISLSIKSNKVTAIIGRNGSGKSTLGKLIAGLLENRKAVFAFDNSILSKKERIDHSYFCMQDSYHQMVTASVKDEILLQNNKLSDLEIHNLLKMVDMDGLEDRHPSKLSGGQALRLAVLLAYTSNDKIVILDEPTSGLDFKRMNCICALIRKMREEGRFVLLISHDLELLSKVADEYILLEDGKATVHRKLSNQNDFSEMICKLQSVRKAKLKGSAENKKAGYSKVNPIVNLIVFFTAANAVFFYPSKQNSIYFMGIVATVCLFNKNYMLSIKMAVTYFVLSKLRMVCPLYYQAFIEIFIIRGMMCGYALKNVTGNTKLITIIEALEKANITDYILIPLISFIRLFPALRYDFSISYMSLKTRKLIKNKNPVVIWRFIIVPVVFSLIRSAENLSLGIETKGMVIGKKRTVLTEASFKITDYMLCVLYISVYTFLMTGGIKWITN</sequence>
<feature type="transmembrane region" description="Helical" evidence="12">
    <location>
        <begin position="669"/>
        <end position="693"/>
    </location>
</feature>
<keyword evidence="8 14" id="KW-0067">ATP-binding</keyword>
<dbReference type="AlphaFoldDB" id="A0A6N7V103"/>
<evidence type="ECO:0000313" key="15">
    <source>
        <dbReference type="Proteomes" id="UP000434409"/>
    </source>
</evidence>
<feature type="transmembrane region" description="Helical" evidence="12">
    <location>
        <begin position="586"/>
        <end position="606"/>
    </location>
</feature>
<keyword evidence="11 12" id="KW-0472">Membrane</keyword>
<evidence type="ECO:0000256" key="10">
    <source>
        <dbReference type="ARBA" id="ARBA00022989"/>
    </source>
</evidence>
<dbReference type="InterPro" id="IPR003593">
    <property type="entry name" value="AAA+_ATPase"/>
</dbReference>
<dbReference type="SMART" id="SM00382">
    <property type="entry name" value="AAA"/>
    <property type="match status" value="2"/>
</dbReference>
<dbReference type="GO" id="GO:0005524">
    <property type="term" value="F:ATP binding"/>
    <property type="evidence" value="ECO:0007669"/>
    <property type="project" value="UniProtKB-KW"/>
</dbReference>
<keyword evidence="7" id="KW-0547">Nucleotide-binding</keyword>
<dbReference type="RefSeq" id="WP_154477815.1">
    <property type="nucleotide sequence ID" value="NZ_VULY01000018.1"/>
</dbReference>
<dbReference type="GO" id="GO:0043190">
    <property type="term" value="C:ATP-binding cassette (ABC) transporter complex"/>
    <property type="evidence" value="ECO:0007669"/>
    <property type="project" value="TreeGrafter"/>
</dbReference>
<dbReference type="GO" id="GO:0042626">
    <property type="term" value="F:ATPase-coupled transmembrane transporter activity"/>
    <property type="evidence" value="ECO:0007669"/>
    <property type="project" value="TreeGrafter"/>
</dbReference>
<dbReference type="Pfam" id="PF00005">
    <property type="entry name" value="ABC_tran"/>
    <property type="match status" value="2"/>
</dbReference>
<feature type="domain" description="ABC transporter" evidence="13">
    <location>
        <begin position="34"/>
        <end position="272"/>
    </location>
</feature>
<dbReference type="CDD" id="cd16914">
    <property type="entry name" value="EcfT"/>
    <property type="match status" value="1"/>
</dbReference>
<keyword evidence="5" id="KW-1003">Cell membrane</keyword>
<evidence type="ECO:0000256" key="1">
    <source>
        <dbReference type="ARBA" id="ARBA00004141"/>
    </source>
</evidence>
<dbReference type="PANTHER" id="PTHR43553:SF27">
    <property type="entry name" value="ENERGY-COUPLING FACTOR TRANSPORTER ATP-BINDING PROTEIN ECFA2"/>
    <property type="match status" value="1"/>
</dbReference>
<comment type="subcellular location">
    <subcellularLocation>
        <location evidence="2">Cell membrane</location>
        <topology evidence="2">Peripheral membrane protein</topology>
    </subcellularLocation>
    <subcellularLocation>
        <location evidence="1">Membrane</location>
        <topology evidence="1">Multi-pass membrane protein</topology>
    </subcellularLocation>
</comment>
<dbReference type="InterPro" id="IPR027417">
    <property type="entry name" value="P-loop_NTPase"/>
</dbReference>
<feature type="transmembrane region" description="Helical" evidence="12">
    <location>
        <begin position="548"/>
        <end position="566"/>
    </location>
</feature>
<evidence type="ECO:0000256" key="2">
    <source>
        <dbReference type="ARBA" id="ARBA00004202"/>
    </source>
</evidence>
<evidence type="ECO:0000259" key="13">
    <source>
        <dbReference type="PROSITE" id="PS50893"/>
    </source>
</evidence>
<name>A0A6N7V103_9FIRM</name>
<dbReference type="InterPro" id="IPR003439">
    <property type="entry name" value="ABC_transporter-like_ATP-bd"/>
</dbReference>
<evidence type="ECO:0000256" key="7">
    <source>
        <dbReference type="ARBA" id="ARBA00022741"/>
    </source>
</evidence>
<dbReference type="InterPro" id="IPR015856">
    <property type="entry name" value="ABC_transpr_CbiO/EcfA_su"/>
</dbReference>
<organism evidence="14 15">
    <name type="scientific">Suipraeoptans intestinalis</name>
    <dbReference type="NCBI Taxonomy" id="2606628"/>
    <lineage>
        <taxon>Bacteria</taxon>
        <taxon>Bacillati</taxon>
        <taxon>Bacillota</taxon>
        <taxon>Clostridia</taxon>
        <taxon>Lachnospirales</taxon>
        <taxon>Lachnospiraceae</taxon>
        <taxon>Suipraeoptans</taxon>
    </lineage>
</organism>
<evidence type="ECO:0000256" key="12">
    <source>
        <dbReference type="SAM" id="Phobius"/>
    </source>
</evidence>
<accession>A0A6N7V103</accession>
<comment type="similarity">
    <text evidence="3">Belongs to the ABC transporter superfamily.</text>
</comment>
<dbReference type="Gene3D" id="3.40.50.300">
    <property type="entry name" value="P-loop containing nucleotide triphosphate hydrolases"/>
    <property type="match status" value="2"/>
</dbReference>
<evidence type="ECO:0000256" key="11">
    <source>
        <dbReference type="ARBA" id="ARBA00023136"/>
    </source>
</evidence>
<protein>
    <submittedName>
        <fullName evidence="14">ATP-binding cassette domain-containing protein</fullName>
    </submittedName>
</protein>
<reference evidence="14 15" key="1">
    <citation type="submission" date="2019-08" db="EMBL/GenBank/DDBJ databases">
        <title>In-depth cultivation of the pig gut microbiome towards novel bacterial diversity and tailored functional studies.</title>
        <authorList>
            <person name="Wylensek D."/>
            <person name="Hitch T.C.A."/>
            <person name="Clavel T."/>
        </authorList>
    </citation>
    <scope>NUCLEOTIDE SEQUENCE [LARGE SCALE GENOMIC DNA]</scope>
    <source>
        <strain evidence="14 15">68-1-5</strain>
    </source>
</reference>
<keyword evidence="6 12" id="KW-0812">Transmembrane</keyword>
<evidence type="ECO:0000256" key="3">
    <source>
        <dbReference type="ARBA" id="ARBA00005417"/>
    </source>
</evidence>
<keyword evidence="4" id="KW-0813">Transport</keyword>
<dbReference type="PROSITE" id="PS50893">
    <property type="entry name" value="ABC_TRANSPORTER_2"/>
    <property type="match status" value="2"/>
</dbReference>
<dbReference type="GO" id="GO:0016887">
    <property type="term" value="F:ATP hydrolysis activity"/>
    <property type="evidence" value="ECO:0007669"/>
    <property type="project" value="InterPro"/>
</dbReference>